<dbReference type="InterPro" id="IPR019821">
    <property type="entry name" value="Kinesin_motor_CS"/>
</dbReference>
<feature type="binding site" evidence="5">
    <location>
        <begin position="107"/>
        <end position="114"/>
    </location>
    <ligand>
        <name>ATP</name>
        <dbReference type="ChEBI" id="CHEBI:30616"/>
    </ligand>
</feature>
<evidence type="ECO:0000313" key="12">
    <source>
        <dbReference type="Proteomes" id="UP000221165"/>
    </source>
</evidence>
<evidence type="ECO:0000256" key="5">
    <source>
        <dbReference type="PROSITE-ProRule" id="PRU00283"/>
    </source>
</evidence>
<sequence length="929" mass="104642">MSCSVQVAVRVRPFNSREQNLKALCCIDMRGPQTIITNLEKISDNERKFTFDYSYWSHDGFVEQNNGYLSPAPGSRYADQQRVFNDLGKGVLDYAWQGYHACLFAYGQTGSGKSYSMVGYGENKGIIPVACQEIFHRISLNKDASKTYEVSVGMLEVYNEQIQDLLIKPSQRPKGGLDVRESKVLGIYVEGLSKRPVDSFKAIEKIVAEGVSNRSIGATMMNATSSRAHTVVAVELQQLTTLDGKQKRRHSVIYLVDLAGSEKNDQTQATGDRLKEGCAINKSLSALGNVISVLAEKAQGKADKKVIPYRDSKLTRLLQNALGGSCKTIMICALSPASSNYEETLSTLRYADRAKQVKNFAVVNEDPTERLIRELREENEKLKSLINGGMSAAEREKLQEEHQREIQAMQAALQDMEKSFQQKLQESEKNTQSQGTTKVDVEAGPHLTVLHEDPVLSGKLNFAFPKAPQQIWAGKNKGDWKPDVLLGGVGVSMKHCAFSLDDAGKAAVMEVVDGVNFTFVNGEKMTQKKRVTLRCGDRVVLGQGYAFLVVFPKEQKKSKLLQKYDYEGILEEVCVAQGDVKKSKPTEAELEEEKKRKDEYKKQVEAAQEAMKKQEKEFQEKMKAAEKANDQEKKKLEEEFKKKQAALDAQKKELDRKEMRRRAAETDRVAVENKLTSILPMIKEASMIAAELKKPYEFQPTFDMDFTSTGDKRTKVIITVKSQGKPVYEWTPAVMENRIFLMRDLLDAYTDAKDKDKFLKNLKKEDDPFWDPIQGEKCIGKSLLFLKALTAQLESEATPKIFDKTGQEVGQLKVGVYPVTKDGKELPDEDLKETPEELIGTSMHYEVRIESAKGLPKELANNVYIRFKTFLSTRPVETPRVKGANPNPVFNFKQRFEQPVVTAAFLEYLENEVMIFEIYGEDSRALQSK</sequence>
<dbReference type="SUPFAM" id="SSF49879">
    <property type="entry name" value="SMAD/FHA domain"/>
    <property type="match status" value="1"/>
</dbReference>
<keyword evidence="4 5" id="KW-0505">Motor protein</keyword>
<proteinExistence type="inferred from homology"/>
<keyword evidence="3 7" id="KW-0175">Coiled coil</keyword>
<comment type="similarity">
    <text evidence="5 6">Belongs to the TRAFAC class myosin-kinesin ATPase superfamily. Kinesin family.</text>
</comment>
<dbReference type="PRINTS" id="PR00380">
    <property type="entry name" value="KINESINHEAVY"/>
</dbReference>
<evidence type="ECO:0000259" key="9">
    <source>
        <dbReference type="PROSITE" id="PS50006"/>
    </source>
</evidence>
<dbReference type="AlphaFoldDB" id="A0A2C6LCN3"/>
<dbReference type="PROSITE" id="PS50006">
    <property type="entry name" value="FHA_DOMAIN"/>
    <property type="match status" value="1"/>
</dbReference>
<feature type="domain" description="FHA" evidence="9">
    <location>
        <begin position="471"/>
        <end position="525"/>
    </location>
</feature>
<name>A0A2C6LCN3_9APIC</name>
<feature type="domain" description="Kinesin motor" evidence="10">
    <location>
        <begin position="4"/>
        <end position="357"/>
    </location>
</feature>
<dbReference type="SMART" id="SM00129">
    <property type="entry name" value="KISc"/>
    <property type="match status" value="1"/>
</dbReference>
<accession>A0A2C6LCN3</accession>
<organism evidence="11 12">
    <name type="scientific">Cystoisospora suis</name>
    <dbReference type="NCBI Taxonomy" id="483139"/>
    <lineage>
        <taxon>Eukaryota</taxon>
        <taxon>Sar</taxon>
        <taxon>Alveolata</taxon>
        <taxon>Apicomplexa</taxon>
        <taxon>Conoidasida</taxon>
        <taxon>Coccidia</taxon>
        <taxon>Eucoccidiorida</taxon>
        <taxon>Eimeriorina</taxon>
        <taxon>Sarcocystidae</taxon>
        <taxon>Cystoisospora</taxon>
    </lineage>
</organism>
<evidence type="ECO:0000256" key="1">
    <source>
        <dbReference type="ARBA" id="ARBA00022741"/>
    </source>
</evidence>
<dbReference type="SUPFAM" id="SSF52540">
    <property type="entry name" value="P-loop containing nucleoside triphosphate hydrolases"/>
    <property type="match status" value="1"/>
</dbReference>
<comment type="caution">
    <text evidence="11">The sequence shown here is derived from an EMBL/GenBank/DDBJ whole genome shotgun (WGS) entry which is preliminary data.</text>
</comment>
<dbReference type="InterPro" id="IPR008984">
    <property type="entry name" value="SMAD_FHA_dom_sf"/>
</dbReference>
<evidence type="ECO:0000313" key="11">
    <source>
        <dbReference type="EMBL" id="PHJ24772.1"/>
    </source>
</evidence>
<dbReference type="FunFam" id="3.40.850.10:FF:000063">
    <property type="entry name" value="Kinesin-like protein"/>
    <property type="match status" value="1"/>
</dbReference>
<protein>
    <recommendedName>
        <fullName evidence="6">Kinesin-like protein</fullName>
    </recommendedName>
</protein>
<dbReference type="InterPro" id="IPR001752">
    <property type="entry name" value="Kinesin_motor_dom"/>
</dbReference>
<feature type="coiled-coil region" evidence="7">
    <location>
        <begin position="583"/>
        <end position="674"/>
    </location>
</feature>
<dbReference type="GO" id="GO:0005874">
    <property type="term" value="C:microtubule"/>
    <property type="evidence" value="ECO:0007669"/>
    <property type="project" value="UniProtKB-KW"/>
</dbReference>
<evidence type="ECO:0000256" key="8">
    <source>
        <dbReference type="SAM" id="MobiDB-lite"/>
    </source>
</evidence>
<dbReference type="Gene3D" id="2.60.200.20">
    <property type="match status" value="1"/>
</dbReference>
<evidence type="ECO:0000256" key="3">
    <source>
        <dbReference type="ARBA" id="ARBA00023054"/>
    </source>
</evidence>
<feature type="compositionally biased region" description="Basic and acidic residues" evidence="8">
    <location>
        <begin position="418"/>
        <end position="429"/>
    </location>
</feature>
<evidence type="ECO:0000256" key="6">
    <source>
        <dbReference type="RuleBase" id="RU000394"/>
    </source>
</evidence>
<dbReference type="OrthoDB" id="3176171at2759"/>
<evidence type="ECO:0000256" key="7">
    <source>
        <dbReference type="SAM" id="Coils"/>
    </source>
</evidence>
<evidence type="ECO:0000256" key="4">
    <source>
        <dbReference type="ARBA" id="ARBA00023175"/>
    </source>
</evidence>
<dbReference type="InterPro" id="IPR036961">
    <property type="entry name" value="Kinesin_motor_dom_sf"/>
</dbReference>
<dbReference type="EMBL" id="MIGC01000543">
    <property type="protein sequence ID" value="PHJ24772.1"/>
    <property type="molecule type" value="Genomic_DNA"/>
</dbReference>
<dbReference type="Pfam" id="PF00498">
    <property type="entry name" value="FHA"/>
    <property type="match status" value="1"/>
</dbReference>
<dbReference type="GO" id="GO:0007018">
    <property type="term" value="P:microtubule-based movement"/>
    <property type="evidence" value="ECO:0007669"/>
    <property type="project" value="InterPro"/>
</dbReference>
<dbReference type="Pfam" id="PF00225">
    <property type="entry name" value="Kinesin"/>
    <property type="match status" value="1"/>
</dbReference>
<dbReference type="GO" id="GO:0005524">
    <property type="term" value="F:ATP binding"/>
    <property type="evidence" value="ECO:0007669"/>
    <property type="project" value="UniProtKB-UniRule"/>
</dbReference>
<keyword evidence="1 5" id="KW-0547">Nucleotide-binding</keyword>
<dbReference type="GO" id="GO:0003777">
    <property type="term" value="F:microtubule motor activity"/>
    <property type="evidence" value="ECO:0007669"/>
    <property type="project" value="InterPro"/>
</dbReference>
<dbReference type="InterPro" id="IPR000253">
    <property type="entry name" value="FHA_dom"/>
</dbReference>
<keyword evidence="12" id="KW-1185">Reference proteome</keyword>
<dbReference type="GO" id="GO:0008017">
    <property type="term" value="F:microtubule binding"/>
    <property type="evidence" value="ECO:0007669"/>
    <property type="project" value="InterPro"/>
</dbReference>
<dbReference type="InterPro" id="IPR035892">
    <property type="entry name" value="C2_domain_sf"/>
</dbReference>
<keyword evidence="2 5" id="KW-0067">ATP-binding</keyword>
<feature type="region of interest" description="Disordered" evidence="8">
    <location>
        <begin position="418"/>
        <end position="438"/>
    </location>
</feature>
<dbReference type="Proteomes" id="UP000221165">
    <property type="component" value="Unassembled WGS sequence"/>
</dbReference>
<reference evidence="11 12" key="1">
    <citation type="journal article" date="2017" name="Int. J. Parasitol.">
        <title>The genome of the protozoan parasite Cystoisospora suis and a reverse vaccinology approach to identify vaccine candidates.</title>
        <authorList>
            <person name="Palmieri N."/>
            <person name="Shrestha A."/>
            <person name="Ruttkowski B."/>
            <person name="Beck T."/>
            <person name="Vogl C."/>
            <person name="Tomley F."/>
            <person name="Blake D.P."/>
            <person name="Joachim A."/>
        </authorList>
    </citation>
    <scope>NUCLEOTIDE SEQUENCE [LARGE SCALE GENOMIC DNA]</scope>
    <source>
        <strain evidence="11 12">Wien I</strain>
    </source>
</reference>
<dbReference type="PANTHER" id="PTHR47117">
    <property type="entry name" value="STAR-RELATED LIPID TRANSFER PROTEIN 9"/>
    <property type="match status" value="1"/>
</dbReference>
<dbReference type="Gene3D" id="3.40.850.10">
    <property type="entry name" value="Kinesin motor domain"/>
    <property type="match status" value="1"/>
</dbReference>
<dbReference type="PROSITE" id="PS50067">
    <property type="entry name" value="KINESIN_MOTOR_2"/>
    <property type="match status" value="1"/>
</dbReference>
<gene>
    <name evidence="11" type="ORF">CSUI_001375</name>
</gene>
<dbReference type="VEuPathDB" id="ToxoDB:CSUI_001375"/>
<evidence type="ECO:0000256" key="2">
    <source>
        <dbReference type="ARBA" id="ARBA00022840"/>
    </source>
</evidence>
<dbReference type="SUPFAM" id="SSF49562">
    <property type="entry name" value="C2 domain (Calcium/lipid-binding domain, CaLB)"/>
    <property type="match status" value="1"/>
</dbReference>
<evidence type="ECO:0000259" key="10">
    <source>
        <dbReference type="PROSITE" id="PS50067"/>
    </source>
</evidence>
<dbReference type="RefSeq" id="XP_067926444.1">
    <property type="nucleotide sequence ID" value="XM_068061581.1"/>
</dbReference>
<dbReference type="GeneID" id="94424792"/>
<dbReference type="InterPro" id="IPR027417">
    <property type="entry name" value="P-loop_NTPase"/>
</dbReference>
<dbReference type="PROSITE" id="PS00411">
    <property type="entry name" value="KINESIN_MOTOR_1"/>
    <property type="match status" value="1"/>
</dbReference>
<keyword evidence="6" id="KW-0493">Microtubule</keyword>